<dbReference type="EC" id="6.1.1.19" evidence="9"/>
<evidence type="ECO:0000256" key="9">
    <source>
        <dbReference type="HAMAP-Rule" id="MF_00123"/>
    </source>
</evidence>
<dbReference type="SMART" id="SM00836">
    <property type="entry name" value="DALR_1"/>
    <property type="match status" value="1"/>
</dbReference>
<dbReference type="InterPro" id="IPR014729">
    <property type="entry name" value="Rossmann-like_a/b/a_fold"/>
</dbReference>
<name>A0A371RHJ1_9PROT</name>
<dbReference type="OrthoDB" id="9803211at2"/>
<dbReference type="InterPro" id="IPR001278">
    <property type="entry name" value="Arg-tRNA-ligase"/>
</dbReference>
<dbReference type="SUPFAM" id="SSF47323">
    <property type="entry name" value="Anticodon-binding domain of a subclass of class I aminoacyl-tRNA synthetases"/>
    <property type="match status" value="1"/>
</dbReference>
<protein>
    <recommendedName>
        <fullName evidence="9">Arginine--tRNA ligase</fullName>
        <ecNumber evidence="9">6.1.1.19</ecNumber>
    </recommendedName>
    <alternativeName>
        <fullName evidence="9">Arginyl-tRNA synthetase</fullName>
        <shortName evidence="9">ArgRS</shortName>
    </alternativeName>
</protein>
<comment type="subunit">
    <text evidence="9">Monomer.</text>
</comment>
<dbReference type="Proteomes" id="UP000264589">
    <property type="component" value="Unassembled WGS sequence"/>
</dbReference>
<dbReference type="InterPro" id="IPR001412">
    <property type="entry name" value="aa-tRNA-synth_I_CS"/>
</dbReference>
<keyword evidence="6 9" id="KW-0648">Protein biosynthesis</keyword>
<dbReference type="SUPFAM" id="SSF52374">
    <property type="entry name" value="Nucleotidylyl transferase"/>
    <property type="match status" value="1"/>
</dbReference>
<dbReference type="InterPro" id="IPR008909">
    <property type="entry name" value="DALR_anticod-bd"/>
</dbReference>
<accession>A0A371RHJ1</accession>
<evidence type="ECO:0000256" key="2">
    <source>
        <dbReference type="ARBA" id="ARBA00022490"/>
    </source>
</evidence>
<keyword evidence="7 9" id="KW-0030">Aminoacyl-tRNA synthetase</keyword>
<comment type="similarity">
    <text evidence="1 9 10">Belongs to the class-I aminoacyl-tRNA synthetase family.</text>
</comment>
<proteinExistence type="inferred from homology"/>
<dbReference type="NCBIfam" id="TIGR00456">
    <property type="entry name" value="argS"/>
    <property type="match status" value="1"/>
</dbReference>
<evidence type="ECO:0000256" key="10">
    <source>
        <dbReference type="RuleBase" id="RU363038"/>
    </source>
</evidence>
<dbReference type="AlphaFoldDB" id="A0A371RHJ1"/>
<dbReference type="GO" id="GO:0005737">
    <property type="term" value="C:cytoplasm"/>
    <property type="evidence" value="ECO:0007669"/>
    <property type="project" value="UniProtKB-SubCell"/>
</dbReference>
<dbReference type="PANTHER" id="PTHR11956">
    <property type="entry name" value="ARGINYL-TRNA SYNTHETASE"/>
    <property type="match status" value="1"/>
</dbReference>
<evidence type="ECO:0000256" key="4">
    <source>
        <dbReference type="ARBA" id="ARBA00022741"/>
    </source>
</evidence>
<keyword evidence="2 9" id="KW-0963">Cytoplasm</keyword>
<dbReference type="PROSITE" id="PS00178">
    <property type="entry name" value="AA_TRNA_LIGASE_I"/>
    <property type="match status" value="1"/>
</dbReference>
<feature type="short sequence motif" description="'HIGH' region" evidence="9">
    <location>
        <begin position="127"/>
        <end position="137"/>
    </location>
</feature>
<evidence type="ECO:0000259" key="12">
    <source>
        <dbReference type="SMART" id="SM01016"/>
    </source>
</evidence>
<dbReference type="Gene3D" id="3.30.1360.70">
    <property type="entry name" value="Arginyl tRNA synthetase N-terminal domain"/>
    <property type="match status" value="1"/>
</dbReference>
<dbReference type="HAMAP" id="MF_00123">
    <property type="entry name" value="Arg_tRNA_synth"/>
    <property type="match status" value="1"/>
</dbReference>
<evidence type="ECO:0000256" key="8">
    <source>
        <dbReference type="ARBA" id="ARBA00049339"/>
    </source>
</evidence>
<organism evidence="13 14">
    <name type="scientific">Parvularcula marina</name>
    <dbReference type="NCBI Taxonomy" id="2292771"/>
    <lineage>
        <taxon>Bacteria</taxon>
        <taxon>Pseudomonadati</taxon>
        <taxon>Pseudomonadota</taxon>
        <taxon>Alphaproteobacteria</taxon>
        <taxon>Parvularculales</taxon>
        <taxon>Parvularculaceae</taxon>
        <taxon>Parvularcula</taxon>
    </lineage>
</organism>
<dbReference type="PRINTS" id="PR01038">
    <property type="entry name" value="TRNASYNTHARG"/>
</dbReference>
<evidence type="ECO:0000313" key="14">
    <source>
        <dbReference type="Proteomes" id="UP000264589"/>
    </source>
</evidence>
<evidence type="ECO:0000256" key="5">
    <source>
        <dbReference type="ARBA" id="ARBA00022840"/>
    </source>
</evidence>
<sequence>MTTHSLLDRLSGVVGEAFAAEGMDASYGRVQRSDRPDLAPFQCNGALAAAKAQKQNPRALGEAVAKRLEADPLLAKVELAGPGFLNLTVTDEALGQAATKIAADPQSGAWARAEDAREKVIIDYGGPNVAKPLHVGHLRAAIIGEAMKRLFRLAGDDVLGDIHLGDWGLQMGQLITQLEIEQPDLPYFDEGNTGPYPSESPVTVDDLARLYPIASAASKEDEAYRAKAQAATTALQQGRPGYRALWQHFVDVSKAALERDYAELGVSFDLWKGEADVQDRIGPLTERLEKDGLVVESEGAKVIFVAEESDKKKLNPVMMVKSNGSVGYHSTDMATIEERVDEFGAERIIYVVDNRQSQHFEEVFRAAAKAGLIGLDRLEHTGFGTMNGTDGKPFKTREGGVLRLRDLIDMVVSEAEARIAEGEMGAEFSDEERAEIARKVGVAALKFGDLSNPRTSDYIFDPKRFVTFEGKTGPYLLYAVVRIRSVLARADSDGGTADIVVTEQAERDLVLELAAYSEAVEGAYQKRMPHLLCDHAFSLAQAFSRFYAACRIGDEADVEKRASRLRLVRAAADQLTNALTILGLPIPDRM</sequence>
<dbReference type="GO" id="GO:0004814">
    <property type="term" value="F:arginine-tRNA ligase activity"/>
    <property type="evidence" value="ECO:0007669"/>
    <property type="project" value="UniProtKB-UniRule"/>
</dbReference>
<comment type="caution">
    <text evidence="13">The sequence shown here is derived from an EMBL/GenBank/DDBJ whole genome shotgun (WGS) entry which is preliminary data.</text>
</comment>
<dbReference type="InterPro" id="IPR036695">
    <property type="entry name" value="Arg-tRNA-synth_N_sf"/>
</dbReference>
<evidence type="ECO:0000256" key="1">
    <source>
        <dbReference type="ARBA" id="ARBA00005594"/>
    </source>
</evidence>
<comment type="catalytic activity">
    <reaction evidence="8 9">
        <text>tRNA(Arg) + L-arginine + ATP = L-arginyl-tRNA(Arg) + AMP + diphosphate</text>
        <dbReference type="Rhea" id="RHEA:20301"/>
        <dbReference type="Rhea" id="RHEA-COMP:9658"/>
        <dbReference type="Rhea" id="RHEA-COMP:9673"/>
        <dbReference type="ChEBI" id="CHEBI:30616"/>
        <dbReference type="ChEBI" id="CHEBI:32682"/>
        <dbReference type="ChEBI" id="CHEBI:33019"/>
        <dbReference type="ChEBI" id="CHEBI:78442"/>
        <dbReference type="ChEBI" id="CHEBI:78513"/>
        <dbReference type="ChEBI" id="CHEBI:456215"/>
        <dbReference type="EC" id="6.1.1.19"/>
    </reaction>
</comment>
<evidence type="ECO:0000256" key="3">
    <source>
        <dbReference type="ARBA" id="ARBA00022598"/>
    </source>
</evidence>
<reference evidence="13 14" key="1">
    <citation type="submission" date="2018-08" db="EMBL/GenBank/DDBJ databases">
        <title>Parvularcula sp. SM1705, isolated from surface water of the South Sea China.</title>
        <authorList>
            <person name="Sun L."/>
        </authorList>
    </citation>
    <scope>NUCLEOTIDE SEQUENCE [LARGE SCALE GENOMIC DNA]</scope>
    <source>
        <strain evidence="13 14">SM1705</strain>
    </source>
</reference>
<dbReference type="PANTHER" id="PTHR11956:SF5">
    <property type="entry name" value="ARGININE--TRNA LIGASE, CYTOPLASMIC"/>
    <property type="match status" value="1"/>
</dbReference>
<dbReference type="GO" id="GO:0005524">
    <property type="term" value="F:ATP binding"/>
    <property type="evidence" value="ECO:0007669"/>
    <property type="project" value="UniProtKB-UniRule"/>
</dbReference>
<dbReference type="RefSeq" id="WP_116391533.1">
    <property type="nucleotide sequence ID" value="NZ_QUQO01000001.1"/>
</dbReference>
<keyword evidence="5 9" id="KW-0067">ATP-binding</keyword>
<evidence type="ECO:0000259" key="11">
    <source>
        <dbReference type="SMART" id="SM00836"/>
    </source>
</evidence>
<dbReference type="InterPro" id="IPR009080">
    <property type="entry name" value="tRNAsynth_Ia_anticodon-bd"/>
</dbReference>
<dbReference type="GO" id="GO:0006420">
    <property type="term" value="P:arginyl-tRNA aminoacylation"/>
    <property type="evidence" value="ECO:0007669"/>
    <property type="project" value="UniProtKB-UniRule"/>
</dbReference>
<dbReference type="InParanoid" id="A0A371RHJ1"/>
<dbReference type="SUPFAM" id="SSF55190">
    <property type="entry name" value="Arginyl-tRNA synthetase (ArgRS), N-terminal 'additional' domain"/>
    <property type="match status" value="1"/>
</dbReference>
<dbReference type="Gene3D" id="3.40.50.620">
    <property type="entry name" value="HUPs"/>
    <property type="match status" value="1"/>
</dbReference>
<dbReference type="FunCoup" id="A0A371RHJ1">
    <property type="interactions" value="524"/>
</dbReference>
<dbReference type="InterPro" id="IPR005148">
    <property type="entry name" value="Arg-tRNA-synth_N"/>
</dbReference>
<dbReference type="Gene3D" id="1.10.730.10">
    <property type="entry name" value="Isoleucyl-tRNA Synthetase, Domain 1"/>
    <property type="match status" value="1"/>
</dbReference>
<evidence type="ECO:0000313" key="13">
    <source>
        <dbReference type="EMBL" id="RFB04902.1"/>
    </source>
</evidence>
<feature type="domain" description="DALR anticodon binding" evidence="11">
    <location>
        <begin position="476"/>
        <end position="590"/>
    </location>
</feature>
<dbReference type="EMBL" id="QUQO01000001">
    <property type="protein sequence ID" value="RFB04902.1"/>
    <property type="molecule type" value="Genomic_DNA"/>
</dbReference>
<keyword evidence="4 9" id="KW-0547">Nucleotide-binding</keyword>
<keyword evidence="3 9" id="KW-0436">Ligase</keyword>
<feature type="domain" description="Arginyl tRNA synthetase N-terminal" evidence="12">
    <location>
        <begin position="4"/>
        <end position="89"/>
    </location>
</feature>
<dbReference type="InterPro" id="IPR035684">
    <property type="entry name" value="ArgRS_core"/>
</dbReference>
<dbReference type="Pfam" id="PF00750">
    <property type="entry name" value="tRNA-synt_1d"/>
    <property type="match status" value="1"/>
</dbReference>
<dbReference type="SMART" id="SM01016">
    <property type="entry name" value="Arg_tRNA_synt_N"/>
    <property type="match status" value="1"/>
</dbReference>
<dbReference type="Pfam" id="PF03485">
    <property type="entry name" value="Arg_tRNA_synt_N"/>
    <property type="match status" value="1"/>
</dbReference>
<dbReference type="CDD" id="cd00671">
    <property type="entry name" value="ArgRS_core"/>
    <property type="match status" value="1"/>
</dbReference>
<dbReference type="Pfam" id="PF05746">
    <property type="entry name" value="DALR_1"/>
    <property type="match status" value="1"/>
</dbReference>
<gene>
    <name evidence="9" type="primary">argS</name>
    <name evidence="13" type="ORF">DX908_06150</name>
</gene>
<keyword evidence="14" id="KW-1185">Reference proteome</keyword>
<evidence type="ECO:0000256" key="6">
    <source>
        <dbReference type="ARBA" id="ARBA00022917"/>
    </source>
</evidence>
<comment type="subcellular location">
    <subcellularLocation>
        <location evidence="9">Cytoplasm</location>
    </subcellularLocation>
</comment>
<evidence type="ECO:0000256" key="7">
    <source>
        <dbReference type="ARBA" id="ARBA00023146"/>
    </source>
</evidence>